<accession>A0ACC2IUP2</accession>
<reference evidence="1" key="1">
    <citation type="submission" date="2022-11" db="EMBL/GenBank/DDBJ databases">
        <title>Genome Sequence of Boeremia exigua.</title>
        <authorList>
            <person name="Buettner E."/>
        </authorList>
    </citation>
    <scope>NUCLEOTIDE SEQUENCE</scope>
    <source>
        <strain evidence="1">CU02</strain>
    </source>
</reference>
<evidence type="ECO:0000313" key="1">
    <source>
        <dbReference type="EMBL" id="KAJ8118912.1"/>
    </source>
</evidence>
<dbReference type="Proteomes" id="UP001153331">
    <property type="component" value="Unassembled WGS sequence"/>
</dbReference>
<gene>
    <name evidence="1" type="ORF">OPT61_g192</name>
</gene>
<proteinExistence type="predicted"/>
<sequence length="259" mass="28258">MSEPRSSGPSSVVSGSVKSFDRIHNPIALFTSLVSIAGGFHFSTLILLASSSATPACVAACGLTTSTTAFAVNIDDAQFRLHHSVDSNAQNPCALAESNAVNASVQLSSWLECQINGFYPYPENGDWPTVRDAAFSKDIKFTFNDTHYNYEGSLELYHSFNKTLGKSFAPFQHGFINTLGVPNANGDKGGFVYMIGWAGGMHRLAKRSMYFTNAAFAVIKDSHGKREIIEFRESSNIPNTAPLPEQNQWTCGFLEHQEL</sequence>
<keyword evidence="2" id="KW-1185">Reference proteome</keyword>
<organism evidence="1 2">
    <name type="scientific">Boeremia exigua</name>
    <dbReference type="NCBI Taxonomy" id="749465"/>
    <lineage>
        <taxon>Eukaryota</taxon>
        <taxon>Fungi</taxon>
        <taxon>Dikarya</taxon>
        <taxon>Ascomycota</taxon>
        <taxon>Pezizomycotina</taxon>
        <taxon>Dothideomycetes</taxon>
        <taxon>Pleosporomycetidae</taxon>
        <taxon>Pleosporales</taxon>
        <taxon>Pleosporineae</taxon>
        <taxon>Didymellaceae</taxon>
        <taxon>Boeremia</taxon>
    </lineage>
</organism>
<protein>
    <submittedName>
        <fullName evidence="1">Uncharacterized protein</fullName>
    </submittedName>
</protein>
<comment type="caution">
    <text evidence="1">The sequence shown here is derived from an EMBL/GenBank/DDBJ whole genome shotgun (WGS) entry which is preliminary data.</text>
</comment>
<evidence type="ECO:0000313" key="2">
    <source>
        <dbReference type="Proteomes" id="UP001153331"/>
    </source>
</evidence>
<name>A0ACC2IUP2_9PLEO</name>
<dbReference type="EMBL" id="JAPHNI010000006">
    <property type="protein sequence ID" value="KAJ8118912.1"/>
    <property type="molecule type" value="Genomic_DNA"/>
</dbReference>